<feature type="compositionally biased region" description="Pro residues" evidence="3">
    <location>
        <begin position="30"/>
        <end position="40"/>
    </location>
</feature>
<feature type="domain" description="RRM" evidence="4">
    <location>
        <begin position="562"/>
        <end position="651"/>
    </location>
</feature>
<proteinExistence type="predicted"/>
<feature type="compositionally biased region" description="Low complexity" evidence="3">
    <location>
        <begin position="68"/>
        <end position="86"/>
    </location>
</feature>
<dbReference type="Proteomes" id="UP000655225">
    <property type="component" value="Unassembled WGS sequence"/>
</dbReference>
<feature type="region of interest" description="Disordered" evidence="3">
    <location>
        <begin position="822"/>
        <end position="864"/>
    </location>
</feature>
<evidence type="ECO:0000313" key="5">
    <source>
        <dbReference type="EMBL" id="KAF8398044.1"/>
    </source>
</evidence>
<evidence type="ECO:0000313" key="6">
    <source>
        <dbReference type="Proteomes" id="UP000655225"/>
    </source>
</evidence>
<evidence type="ECO:0000256" key="2">
    <source>
        <dbReference type="PROSITE-ProRule" id="PRU00176"/>
    </source>
</evidence>
<keyword evidence="6" id="KW-1185">Reference proteome</keyword>
<protein>
    <recommendedName>
        <fullName evidence="4">RRM domain-containing protein</fullName>
    </recommendedName>
</protein>
<feature type="compositionally biased region" description="Polar residues" evidence="3">
    <location>
        <begin position="238"/>
        <end position="252"/>
    </location>
</feature>
<dbReference type="OrthoDB" id="3800936at2759"/>
<feature type="region of interest" description="Disordered" evidence="3">
    <location>
        <begin position="25"/>
        <end position="386"/>
    </location>
</feature>
<feature type="compositionally biased region" description="Polar residues" evidence="3">
    <location>
        <begin position="274"/>
        <end position="292"/>
    </location>
</feature>
<feature type="compositionally biased region" description="Low complexity" evidence="3">
    <location>
        <begin position="253"/>
        <end position="263"/>
    </location>
</feature>
<evidence type="ECO:0000256" key="1">
    <source>
        <dbReference type="ARBA" id="ARBA00022884"/>
    </source>
</evidence>
<evidence type="ECO:0000256" key="3">
    <source>
        <dbReference type="SAM" id="MobiDB-lite"/>
    </source>
</evidence>
<dbReference type="InterPro" id="IPR035979">
    <property type="entry name" value="RBD_domain_sf"/>
</dbReference>
<dbReference type="PROSITE" id="PS50102">
    <property type="entry name" value="RRM"/>
    <property type="match status" value="3"/>
</dbReference>
<dbReference type="SMART" id="SM00360">
    <property type="entry name" value="RRM"/>
    <property type="match status" value="3"/>
</dbReference>
<dbReference type="Gene3D" id="3.30.70.330">
    <property type="match status" value="3"/>
</dbReference>
<dbReference type="PANTHER" id="PTHR21245">
    <property type="entry name" value="HETEROGENEOUS NUCLEAR RIBONUCLEOPROTEIN"/>
    <property type="match status" value="1"/>
</dbReference>
<feature type="compositionally biased region" description="Low complexity" evidence="3">
    <location>
        <begin position="47"/>
        <end position="61"/>
    </location>
</feature>
<dbReference type="Pfam" id="PF00076">
    <property type="entry name" value="RRM_1"/>
    <property type="match status" value="3"/>
</dbReference>
<dbReference type="AlphaFoldDB" id="A0A835DF76"/>
<dbReference type="InterPro" id="IPR000504">
    <property type="entry name" value="RRM_dom"/>
</dbReference>
<reference evidence="5 6" key="1">
    <citation type="submission" date="2020-04" db="EMBL/GenBank/DDBJ databases">
        <title>Plant Genome Project.</title>
        <authorList>
            <person name="Zhang R.-G."/>
        </authorList>
    </citation>
    <scope>NUCLEOTIDE SEQUENCE [LARGE SCALE GENOMIC DNA]</scope>
    <source>
        <strain evidence="5">YNK0</strain>
        <tissue evidence="5">Leaf</tissue>
    </source>
</reference>
<feature type="domain" description="RRM" evidence="4">
    <location>
        <begin position="642"/>
        <end position="725"/>
    </location>
</feature>
<feature type="domain" description="RRM" evidence="4">
    <location>
        <begin position="738"/>
        <end position="818"/>
    </location>
</feature>
<gene>
    <name evidence="5" type="ORF">HHK36_016970</name>
</gene>
<feature type="compositionally biased region" description="Low complexity" evidence="3">
    <location>
        <begin position="206"/>
        <end position="217"/>
    </location>
</feature>
<dbReference type="GO" id="GO:0003723">
    <property type="term" value="F:RNA binding"/>
    <property type="evidence" value="ECO:0007669"/>
    <property type="project" value="UniProtKB-UniRule"/>
</dbReference>
<feature type="compositionally biased region" description="Polar residues" evidence="3">
    <location>
        <begin position="300"/>
        <end position="357"/>
    </location>
</feature>
<keyword evidence="1 2" id="KW-0694">RNA-binding</keyword>
<sequence length="1045" mass="113065">MPFSCSYPVCRRGWEAPFNSLIHSRRKLPEMPPKTPPGPLPKRVTRSTLKATAKSASKASLQTPSKITPESLSLTSPETTSTTNPTSTPPATSPKTTTKTIPDEVLLAKTPSSETASQITPSDKNPFAKTTSQTTSSYKTPPAKTTAKTTLQTTPDETPLGMTTPSETTAKTPPSGTTAKTNLQTTPDETSPAKTTPSETSAKTPPSGTTAKTTLKTTPDETPPAKTTPSEPLAKTPPSGTTANTTLQTTPDESPSAKTTPSETTEKTPPPVSTAKTPASGTTAKTNLQTTPDEIPSAKTPPSETTAKTPPSGTTAKTTLQTTPDETPIAKTSPSETTAKTPPSETTAKTTLQTTPDETLPAKTTPSETTPETAGETTAKAAGKPVTKRVIRVVKKVIKKKVPKRVVKAPEIPAKHVLEKQGISLNVENPNHPIPVPMEVENPNQSELHKVEAGGSATEAPLGGPNFDSVGAQSDESGGERPNSVTDAQFEAPNADMIGAHIDECTAEIVGCGGGCVGEEVVVKEDVENCEVGGSKEEDEKGDGEVRDEEMEVSERRKRRKAEIFIGGLDKDAKEEDIKKVFEKIGEVLEVRLMMNGQTGKNKGYAFLRYASAADAKKALTKYPKVEVCGKQCGTAPVESNDTIFIGNIDKKWKKEDVLKLLQEIGIEKIDTVTVMTDPSNAEGNRGFAFLELETNKDAQNAYKKLQKKDVFGKHQNIKVAWAEPLNEPDEEEMLKVKSVFADGIPSSWDEEKVRKYFKKFGEIESVVLARNLHSSRRKDFVFVNYTTREAALSCIESFNNEELIDEGSKVNVKVSLAKPIPKGKQSKGVSKPSSKDYSKEKPKAVQRDVKVNASSNKGKSNIRVYGKNIGDRKSSTTHELVQVLREQATWKQGQTGLGRGSINQDYPHSLPGVKRPFSALDNGLPYPDPRRYSRARLEGSFPVASSSYSSMSRGVGGTSLPYYQQPSTGYPSGSLYGSADYSRALQRRQGADPYGTDLYHRYERKNVQNQKFDSLQEEEDEVLEIISFDVIVHPFILLLPLEDI</sequence>
<name>A0A835DF76_TETSI</name>
<feature type="region of interest" description="Disordered" evidence="3">
    <location>
        <begin position="452"/>
        <end position="487"/>
    </location>
</feature>
<evidence type="ECO:0000259" key="4">
    <source>
        <dbReference type="PROSITE" id="PS50102"/>
    </source>
</evidence>
<dbReference type="OMA" id="HKQGHIT"/>
<dbReference type="InterPro" id="IPR012677">
    <property type="entry name" value="Nucleotide-bd_a/b_plait_sf"/>
</dbReference>
<feature type="compositionally biased region" description="Polar residues" evidence="3">
    <location>
        <begin position="161"/>
        <end position="204"/>
    </location>
</feature>
<feature type="compositionally biased region" description="Low complexity" evidence="3">
    <location>
        <begin position="130"/>
        <end position="155"/>
    </location>
</feature>
<dbReference type="CDD" id="cd00590">
    <property type="entry name" value="RRM_SF"/>
    <property type="match status" value="2"/>
</dbReference>
<organism evidence="5 6">
    <name type="scientific">Tetracentron sinense</name>
    <name type="common">Spur-leaf</name>
    <dbReference type="NCBI Taxonomy" id="13715"/>
    <lineage>
        <taxon>Eukaryota</taxon>
        <taxon>Viridiplantae</taxon>
        <taxon>Streptophyta</taxon>
        <taxon>Embryophyta</taxon>
        <taxon>Tracheophyta</taxon>
        <taxon>Spermatophyta</taxon>
        <taxon>Magnoliopsida</taxon>
        <taxon>Trochodendrales</taxon>
        <taxon>Trochodendraceae</taxon>
        <taxon>Tetracentron</taxon>
    </lineage>
</organism>
<feature type="compositionally biased region" description="Low complexity" evidence="3">
    <location>
        <begin position="361"/>
        <end position="385"/>
    </location>
</feature>
<dbReference type="SUPFAM" id="SSF54928">
    <property type="entry name" value="RNA-binding domain, RBD"/>
    <property type="match status" value="3"/>
</dbReference>
<accession>A0A835DF76</accession>
<comment type="caution">
    <text evidence="5">The sequence shown here is derived from an EMBL/GenBank/DDBJ whole genome shotgun (WGS) entry which is preliminary data.</text>
</comment>
<feature type="compositionally biased region" description="Polar residues" evidence="3">
    <location>
        <begin position="110"/>
        <end position="123"/>
    </location>
</feature>
<dbReference type="EMBL" id="JABCRI010000011">
    <property type="protein sequence ID" value="KAF8398044.1"/>
    <property type="molecule type" value="Genomic_DNA"/>
</dbReference>
<feature type="compositionally biased region" description="Basic and acidic residues" evidence="3">
    <location>
        <begin position="834"/>
        <end position="851"/>
    </location>
</feature>